<protein>
    <submittedName>
        <fullName evidence="1">Uncharacterized protein</fullName>
    </submittedName>
</protein>
<dbReference type="EMBL" id="JAIWOZ010000005">
    <property type="protein sequence ID" value="KAH6605050.1"/>
    <property type="molecule type" value="Genomic_DNA"/>
</dbReference>
<evidence type="ECO:0000313" key="2">
    <source>
        <dbReference type="Proteomes" id="UP000827724"/>
    </source>
</evidence>
<dbReference type="OrthoDB" id="5429442at2759"/>
<reference evidence="1" key="1">
    <citation type="submission" date="2021-08" db="EMBL/GenBank/DDBJ databases">
        <title>Chromosome-Level Trichoderma cornu-damae using Hi-C Data.</title>
        <authorList>
            <person name="Kim C.S."/>
        </authorList>
    </citation>
    <scope>NUCLEOTIDE SEQUENCE</scope>
    <source>
        <strain evidence="1">KA19-0412C</strain>
    </source>
</reference>
<dbReference type="AlphaFoldDB" id="A0A9P8QH58"/>
<sequence>MSAFDRESRLKTNLNTTDGFYDQGLAISQAILNSSFEKLHEKYPALHSFSYDSGLAKMVGEMLPSRLIVPEATLNLGQILHVFRLVYTRCLSPTGIYWLTHISRFKTGTLTVAGSQTPVKLDNWEVGVLCDLGQQLVREYAEETEEEKEQRAFVEKGFSVPGDYKLHRLYAKLTSAQWNKFDVQTSKFFDDKGNPMTYQEWQKKDLLGATTFGATLSLYGADLQKQGLSTLAVSIILSGLPPTNITQQIYPYRDQNGESEYGDTVKGNRNCLLFLEVVKKEDGSDGQLPDARQVGYNGNFCYPPAGQPGVDGTFVLGGELFLARYLLRQLQAINEASSIYAYRNTYDSVGGWAFPIDIGRDPRYRNYKHNAYKFVKSSEKRTWVYNKRSDNSTPAAPDGSGHWWSSDHWSEVRTVVSWQPGKAPYAKVEGEYTYYRGITFANNKELTDPSTYSKEKYTGKWTLGLRVVVEDDAPRLKLESTEDLDFLVTGEVEASPNLGHYENKKYKLRDSVKHEILSQIPVLRNNLREGFQGDHQFTFPVAGRLAFQDLTFNNEGDVLAGLVWKDVDGPIIVQPPDLTDVNKLEPYLPPTDTVNFGPISWVLEGHGKY</sequence>
<keyword evidence="2" id="KW-1185">Reference proteome</keyword>
<comment type="caution">
    <text evidence="1">The sequence shown here is derived from an EMBL/GenBank/DDBJ whole genome shotgun (WGS) entry which is preliminary data.</text>
</comment>
<organism evidence="1 2">
    <name type="scientific">Trichoderma cornu-damae</name>
    <dbReference type="NCBI Taxonomy" id="654480"/>
    <lineage>
        <taxon>Eukaryota</taxon>
        <taxon>Fungi</taxon>
        <taxon>Dikarya</taxon>
        <taxon>Ascomycota</taxon>
        <taxon>Pezizomycotina</taxon>
        <taxon>Sordariomycetes</taxon>
        <taxon>Hypocreomycetidae</taxon>
        <taxon>Hypocreales</taxon>
        <taxon>Hypocreaceae</taxon>
        <taxon>Trichoderma</taxon>
    </lineage>
</organism>
<accession>A0A9P8QH58</accession>
<proteinExistence type="predicted"/>
<gene>
    <name evidence="1" type="ORF">Trco_006757</name>
</gene>
<evidence type="ECO:0000313" key="1">
    <source>
        <dbReference type="EMBL" id="KAH6605050.1"/>
    </source>
</evidence>
<dbReference type="Proteomes" id="UP000827724">
    <property type="component" value="Unassembled WGS sequence"/>
</dbReference>
<name>A0A9P8QH58_9HYPO</name>